<feature type="transmembrane region" description="Helical" evidence="2">
    <location>
        <begin position="280"/>
        <end position="300"/>
    </location>
</feature>
<name>A0A0L6VHR1_9BASI</name>
<organism evidence="4 5">
    <name type="scientific">Puccinia sorghi</name>
    <dbReference type="NCBI Taxonomy" id="27349"/>
    <lineage>
        <taxon>Eukaryota</taxon>
        <taxon>Fungi</taxon>
        <taxon>Dikarya</taxon>
        <taxon>Basidiomycota</taxon>
        <taxon>Pucciniomycotina</taxon>
        <taxon>Pucciniomycetes</taxon>
        <taxon>Pucciniales</taxon>
        <taxon>Pucciniaceae</taxon>
        <taxon>Puccinia</taxon>
    </lineage>
</organism>
<keyword evidence="3" id="KW-0732">Signal</keyword>
<dbReference type="AlphaFoldDB" id="A0A0L6VHR1"/>
<keyword evidence="2" id="KW-0812">Transmembrane</keyword>
<reference evidence="4 5" key="1">
    <citation type="submission" date="2015-08" db="EMBL/GenBank/DDBJ databases">
        <title>Next Generation Sequencing and Analysis of the Genome of Puccinia sorghi L Schw, the Causal Agent of Maize Common Rust.</title>
        <authorList>
            <person name="Rochi L."/>
            <person name="Burguener G."/>
            <person name="Darino M."/>
            <person name="Turjanski A."/>
            <person name="Kreff E."/>
            <person name="Dieguez M.J."/>
            <person name="Sacco F."/>
        </authorList>
    </citation>
    <scope>NUCLEOTIDE SEQUENCE [LARGE SCALE GENOMIC DNA]</scope>
    <source>
        <strain evidence="4 5">RO10H11247</strain>
    </source>
</reference>
<evidence type="ECO:0000313" key="4">
    <source>
        <dbReference type="EMBL" id="KNZ60293.1"/>
    </source>
</evidence>
<sequence>MCVCFSSIYSIPLFFLLDDGWGWGNPCQKIDKFGCFCSHFWGCRLNFGGGGYNSGVHKFNLGLLVQLFLIGHTHKYSSSTNHANLLLYFIFDVFLIILQDLSPTRSNPEDKHMERKSKAEDQKHEQQKKQKRKDLPASGPSSNPPPKKFHAIKAVPASNQPGNLPAIPRFINKLPSQIQDHVQKLLEIESDGHCGSPDPNGFLLSEAWEKELRSSQTKHGVEFFGCAFSPWVKLCPMLFNTPSFCSPLLHPKNYFLISSLQTINPHFLCSQKLPLLGEGGIKVVFIDYFCMFCQVFHSILFEKNEKWSKWAILFSLFMYVLSCNFMCIIFLSYLFVLRLICPQKSGYLKGTAEFIIILKLGSDLGGNTMFLGCPNSVQCWVYWAQSPPQKGEALIVCFFDRNIALTYELLIISSLLTIVGRGYKCVKPMFEVVTAQQYAPGPINNHLMTGEMRLLN</sequence>
<feature type="signal peptide" evidence="3">
    <location>
        <begin position="1"/>
        <end position="24"/>
    </location>
</feature>
<evidence type="ECO:0000313" key="5">
    <source>
        <dbReference type="Proteomes" id="UP000037035"/>
    </source>
</evidence>
<comment type="caution">
    <text evidence="4">The sequence shown here is derived from an EMBL/GenBank/DDBJ whole genome shotgun (WGS) entry which is preliminary data.</text>
</comment>
<keyword evidence="5" id="KW-1185">Reference proteome</keyword>
<feature type="chain" id="PRO_5005568561" evidence="3">
    <location>
        <begin position="25"/>
        <end position="456"/>
    </location>
</feature>
<dbReference type="EMBL" id="LAVV01006368">
    <property type="protein sequence ID" value="KNZ60293.1"/>
    <property type="molecule type" value="Genomic_DNA"/>
</dbReference>
<keyword evidence="2" id="KW-1133">Transmembrane helix</keyword>
<accession>A0A0L6VHR1</accession>
<evidence type="ECO:0000256" key="3">
    <source>
        <dbReference type="SAM" id="SignalP"/>
    </source>
</evidence>
<evidence type="ECO:0000256" key="2">
    <source>
        <dbReference type="SAM" id="Phobius"/>
    </source>
</evidence>
<proteinExistence type="predicted"/>
<feature type="compositionally biased region" description="Basic and acidic residues" evidence="1">
    <location>
        <begin position="107"/>
        <end position="128"/>
    </location>
</feature>
<dbReference type="Proteomes" id="UP000037035">
    <property type="component" value="Unassembled WGS sequence"/>
</dbReference>
<protein>
    <submittedName>
        <fullName evidence="4">Putative signal peptide protein</fullName>
    </submittedName>
</protein>
<feature type="region of interest" description="Disordered" evidence="1">
    <location>
        <begin position="105"/>
        <end position="150"/>
    </location>
</feature>
<gene>
    <name evidence="4" type="ORF">VP01_1578g2</name>
</gene>
<dbReference type="VEuPathDB" id="FungiDB:VP01_1578g2"/>
<keyword evidence="2" id="KW-0472">Membrane</keyword>
<feature type="transmembrane region" description="Helical" evidence="2">
    <location>
        <begin position="312"/>
        <end position="336"/>
    </location>
</feature>
<evidence type="ECO:0000256" key="1">
    <source>
        <dbReference type="SAM" id="MobiDB-lite"/>
    </source>
</evidence>